<keyword evidence="1" id="KW-0472">Membrane</keyword>
<feature type="transmembrane region" description="Helical" evidence="1">
    <location>
        <begin position="65"/>
        <end position="82"/>
    </location>
</feature>
<feature type="transmembrane region" description="Helical" evidence="1">
    <location>
        <begin position="26"/>
        <end position="44"/>
    </location>
</feature>
<evidence type="ECO:0000313" key="2">
    <source>
        <dbReference type="EMBL" id="PZO09364.1"/>
    </source>
</evidence>
<name>A0A2W4TP23_9CYAN</name>
<organism evidence="2 3">
    <name type="scientific">Leptolyngbya foveolarum</name>
    <dbReference type="NCBI Taxonomy" id="47253"/>
    <lineage>
        <taxon>Bacteria</taxon>
        <taxon>Bacillati</taxon>
        <taxon>Cyanobacteriota</taxon>
        <taxon>Cyanophyceae</taxon>
        <taxon>Leptolyngbyales</taxon>
        <taxon>Leptolyngbyaceae</taxon>
        <taxon>Leptolyngbya group</taxon>
        <taxon>Leptolyngbya</taxon>
    </lineage>
</organism>
<dbReference type="NCBIfam" id="NF038305">
    <property type="entry name" value="HpsJ_fam"/>
    <property type="match status" value="1"/>
</dbReference>
<dbReference type="EMBL" id="QBMC01000252">
    <property type="protein sequence ID" value="PZO09364.1"/>
    <property type="molecule type" value="Genomic_DNA"/>
</dbReference>
<evidence type="ECO:0000256" key="1">
    <source>
        <dbReference type="SAM" id="Phobius"/>
    </source>
</evidence>
<keyword evidence="1" id="KW-0812">Transmembrane</keyword>
<feature type="transmembrane region" description="Helical" evidence="1">
    <location>
        <begin position="235"/>
        <end position="258"/>
    </location>
</feature>
<dbReference type="InterPro" id="IPR047709">
    <property type="entry name" value="HpsJ-like"/>
</dbReference>
<proteinExistence type="predicted"/>
<accession>A0A2W4TP23</accession>
<keyword evidence="1" id="KW-1133">Transmembrane helix</keyword>
<sequence>MTSSSATDRTPIGKVPSPLAATSLKLVGGIAILLFLIDFVTVLFPPQFDNTAWQLNATTQLLDRGIIPLVGIVLLFTGYWIDSNLGIAPRKSSLATDLRFWTCLLSAFLGLVFLITTFLHPNLVFIQRRNALTRLDSEATELTAQMESRLSEDISAQRAQADALLNNEEAFQAAVASGNLDDGTKAQIEQFRKDPEAFNQYWTSQATEAQNRIKTGVGEDQQDKISLIKTEATKAFLRGILSSILLTIGFAFIGWSGLRRLLAMVN</sequence>
<comment type="caution">
    <text evidence="2">The sequence shown here is derived from an EMBL/GenBank/DDBJ whole genome shotgun (WGS) entry which is preliminary data.</text>
</comment>
<dbReference type="Proteomes" id="UP000249354">
    <property type="component" value="Unassembled WGS sequence"/>
</dbReference>
<reference evidence="2 3" key="2">
    <citation type="submission" date="2018-06" db="EMBL/GenBank/DDBJ databases">
        <title>Metagenomic assembly of (sub)arctic Cyanobacteria and their associated microbiome from non-axenic cultures.</title>
        <authorList>
            <person name="Baurain D."/>
        </authorList>
    </citation>
    <scope>NUCLEOTIDE SEQUENCE [LARGE SCALE GENOMIC DNA]</scope>
    <source>
        <strain evidence="2">ULC129bin1</strain>
    </source>
</reference>
<protein>
    <submittedName>
        <fullName evidence="2">Uncharacterized protein</fullName>
    </submittedName>
</protein>
<dbReference type="AlphaFoldDB" id="A0A2W4TP23"/>
<reference evidence="3" key="1">
    <citation type="submission" date="2018-04" db="EMBL/GenBank/DDBJ databases">
        <authorList>
            <person name="Cornet L."/>
        </authorList>
    </citation>
    <scope>NUCLEOTIDE SEQUENCE [LARGE SCALE GENOMIC DNA]</scope>
</reference>
<evidence type="ECO:0000313" key="3">
    <source>
        <dbReference type="Proteomes" id="UP000249354"/>
    </source>
</evidence>
<gene>
    <name evidence="2" type="ORF">DCF25_21650</name>
</gene>
<feature type="transmembrane region" description="Helical" evidence="1">
    <location>
        <begin position="98"/>
        <end position="119"/>
    </location>
</feature>